<proteinExistence type="predicted"/>
<evidence type="ECO:0000313" key="1">
    <source>
        <dbReference type="EMBL" id="KAG6950020.1"/>
    </source>
</evidence>
<dbReference type="OrthoDB" id="121413at2759"/>
<sequence>TDLDVIEQVLKTRFPAPVIGSELHEYGYVDLQEGAEFLLTSEDTTLVATTACRCRAVHYTGTGIMASMARIVIPGYGLCTVKIGDGAVFIHDNAPQILFQEYQSRCIRELTIYNLVVEDDSVLLDLLAKIGKGLHTLWITKLVTRFRKAEEGLDLSVLAAICPQLEELMLFNFDVSLSEYNEALRRWPVKKMRLCETLCYPSLTRCLRDHTCLMATNLVQLHVTSSGNTPFSTDEIREIESHGGELLPLTKEKLPIRMKAALLSVVAGFRERSPCQAFDAYIVGLIFRFAATPVRRLVRCA</sequence>
<dbReference type="Proteomes" id="UP000688947">
    <property type="component" value="Unassembled WGS sequence"/>
</dbReference>
<dbReference type="VEuPathDB" id="FungiDB:PC110_g20461"/>
<gene>
    <name evidence="1" type="ORF">JG687_00014497</name>
</gene>
<reference evidence="1" key="1">
    <citation type="submission" date="2021-01" db="EMBL/GenBank/DDBJ databases">
        <title>Phytophthora aleatoria, a newly-described species from Pinus radiata is distinct from Phytophthora cactorum isolates based on comparative genomics.</title>
        <authorList>
            <person name="Mcdougal R."/>
            <person name="Panda P."/>
            <person name="Williams N."/>
            <person name="Studholme D.J."/>
        </authorList>
    </citation>
    <scope>NUCLEOTIDE SEQUENCE</scope>
    <source>
        <strain evidence="1">NZFS 3830</strain>
    </source>
</reference>
<dbReference type="EMBL" id="JAENGZ010001177">
    <property type="protein sequence ID" value="KAG6950020.1"/>
    <property type="molecule type" value="Genomic_DNA"/>
</dbReference>
<accession>A0A8T1TW13</accession>
<dbReference type="AlphaFoldDB" id="A0A8T1TW13"/>
<protein>
    <submittedName>
        <fullName evidence="1">Uncharacterized protein</fullName>
    </submittedName>
</protein>
<evidence type="ECO:0000313" key="2">
    <source>
        <dbReference type="Proteomes" id="UP000688947"/>
    </source>
</evidence>
<name>A0A8T1TW13_9STRA</name>
<comment type="caution">
    <text evidence="1">The sequence shown here is derived from an EMBL/GenBank/DDBJ whole genome shotgun (WGS) entry which is preliminary data.</text>
</comment>
<feature type="non-terminal residue" evidence="1">
    <location>
        <position position="1"/>
    </location>
</feature>
<organism evidence="1 2">
    <name type="scientific">Phytophthora cactorum</name>
    <dbReference type="NCBI Taxonomy" id="29920"/>
    <lineage>
        <taxon>Eukaryota</taxon>
        <taxon>Sar</taxon>
        <taxon>Stramenopiles</taxon>
        <taxon>Oomycota</taxon>
        <taxon>Peronosporomycetes</taxon>
        <taxon>Peronosporales</taxon>
        <taxon>Peronosporaceae</taxon>
        <taxon>Phytophthora</taxon>
    </lineage>
</organism>